<dbReference type="PANTHER" id="PTHR36206">
    <property type="entry name" value="ASPERCRYPTIN BIOSYNTHESIS CLUSTER-SPECIFIC TRANSCRIPTION REGULATOR ATNN-RELATED"/>
    <property type="match status" value="1"/>
</dbReference>
<dbReference type="InterPro" id="IPR052360">
    <property type="entry name" value="Transcr_Regulatory_Proteins"/>
</dbReference>
<dbReference type="PROSITE" id="PS50048">
    <property type="entry name" value="ZN2_CY6_FUNGAL_2"/>
    <property type="match status" value="1"/>
</dbReference>
<keyword evidence="3" id="KW-0805">Transcription regulation</keyword>
<accession>A0ABR2ULL3</accession>
<keyword evidence="6" id="KW-0539">Nucleus</keyword>
<dbReference type="InterPro" id="IPR001138">
    <property type="entry name" value="Zn2Cys6_DnaBD"/>
</dbReference>
<evidence type="ECO:0000256" key="4">
    <source>
        <dbReference type="ARBA" id="ARBA00023125"/>
    </source>
</evidence>
<evidence type="ECO:0000313" key="8">
    <source>
        <dbReference type="EMBL" id="KAK9415522.1"/>
    </source>
</evidence>
<keyword evidence="2" id="KW-0862">Zinc</keyword>
<keyword evidence="5" id="KW-0804">Transcription</keyword>
<keyword evidence="9" id="KW-1185">Reference proteome</keyword>
<gene>
    <name evidence="8" type="ORF">SUNI508_10362</name>
</gene>
<evidence type="ECO:0000313" key="9">
    <source>
        <dbReference type="Proteomes" id="UP001408356"/>
    </source>
</evidence>
<keyword evidence="4" id="KW-0238">DNA-binding</keyword>
<evidence type="ECO:0000256" key="2">
    <source>
        <dbReference type="ARBA" id="ARBA00022833"/>
    </source>
</evidence>
<evidence type="ECO:0000256" key="3">
    <source>
        <dbReference type="ARBA" id="ARBA00023015"/>
    </source>
</evidence>
<keyword evidence="1" id="KW-0479">Metal-binding</keyword>
<dbReference type="InterPro" id="IPR021858">
    <property type="entry name" value="Fun_TF"/>
</dbReference>
<dbReference type="Proteomes" id="UP001408356">
    <property type="component" value="Unassembled WGS sequence"/>
</dbReference>
<organism evidence="8 9">
    <name type="scientific">Seiridium unicorne</name>
    <dbReference type="NCBI Taxonomy" id="138068"/>
    <lineage>
        <taxon>Eukaryota</taxon>
        <taxon>Fungi</taxon>
        <taxon>Dikarya</taxon>
        <taxon>Ascomycota</taxon>
        <taxon>Pezizomycotina</taxon>
        <taxon>Sordariomycetes</taxon>
        <taxon>Xylariomycetidae</taxon>
        <taxon>Amphisphaeriales</taxon>
        <taxon>Sporocadaceae</taxon>
        <taxon>Seiridium</taxon>
    </lineage>
</organism>
<comment type="caution">
    <text evidence="8">The sequence shown here is derived from an EMBL/GenBank/DDBJ whole genome shotgun (WGS) entry which is preliminary data.</text>
</comment>
<dbReference type="PANTHER" id="PTHR36206:SF16">
    <property type="entry name" value="TRANSCRIPTION FACTOR DOMAIN-CONTAINING PROTEIN-RELATED"/>
    <property type="match status" value="1"/>
</dbReference>
<dbReference type="PROSITE" id="PS00463">
    <property type="entry name" value="ZN2_CY6_FUNGAL_1"/>
    <property type="match status" value="1"/>
</dbReference>
<evidence type="ECO:0000259" key="7">
    <source>
        <dbReference type="PROSITE" id="PS50048"/>
    </source>
</evidence>
<sequence>MRTASKVTKAKVKSGCRTCKVRKVKCDEGRPSCQRCISTGRVCDGYGIWGGGGNRLEDRRLLRRNCSPPTELQTRAPLGITSPKQQRCFEWFVFRTAPKIPSAFFSGFWDTLVFQASSSEAAVFHATLALSSAHQTNPCIGRRPASSRPLVCDEDESFMLQQYSIAISHLQTHFSSGTRASVRVTLITCLLFICLELLRGRYRSAIHHLESGLKLLRDFDAGKAPENIGNLMYHSQPFADYWITETFSRLHVSTAMFGQISPHLYPASSGIELLPRTFCSSDQARHSLDHITARAIDLALRASNVNIAMHPKNFALLADVQRQLRSDLSCWIELYIRSKAYIDSKKSFLGSWAYEMLELYYTVAMIMIETSLDSNNESIYDAYTEQFVSIVEHSISNFMSALSSDFQKHVPGHNTDMSKSICDIGCIPPLYFVATKCRVHKVRLYAIKLLKLVSHSEGVWNATTATCVAEEIMSIEEADFFEHFVLDDDFHAVTLPVEFDRSLPPLPLSHRLRHVKVTLLNNSSANVAIDCQRVREDGEVELLRREYDASTGCWKVR</sequence>
<feature type="domain" description="Zn(2)-C6 fungal-type" evidence="7">
    <location>
        <begin position="15"/>
        <end position="43"/>
    </location>
</feature>
<dbReference type="InterPro" id="IPR036864">
    <property type="entry name" value="Zn2-C6_fun-type_DNA-bd_sf"/>
</dbReference>
<reference evidence="8 9" key="1">
    <citation type="journal article" date="2024" name="J. Plant Pathol.">
        <title>Sequence and assembly of the genome of Seiridium unicorne, isolate CBS 538.82, causal agent of cypress canker disease.</title>
        <authorList>
            <person name="Scali E."/>
            <person name="Rocca G.D."/>
            <person name="Danti R."/>
            <person name="Garbelotto M."/>
            <person name="Barberini S."/>
            <person name="Baroncelli R."/>
            <person name="Emiliani G."/>
        </authorList>
    </citation>
    <scope>NUCLEOTIDE SEQUENCE [LARGE SCALE GENOMIC DNA]</scope>
    <source>
        <strain evidence="8 9">BM-138-508</strain>
    </source>
</reference>
<dbReference type="SMART" id="SM00066">
    <property type="entry name" value="GAL4"/>
    <property type="match status" value="1"/>
</dbReference>
<evidence type="ECO:0000256" key="5">
    <source>
        <dbReference type="ARBA" id="ARBA00023163"/>
    </source>
</evidence>
<evidence type="ECO:0000256" key="6">
    <source>
        <dbReference type="ARBA" id="ARBA00023242"/>
    </source>
</evidence>
<protein>
    <recommendedName>
        <fullName evidence="7">Zn(2)-C6 fungal-type domain-containing protein</fullName>
    </recommendedName>
</protein>
<evidence type="ECO:0000256" key="1">
    <source>
        <dbReference type="ARBA" id="ARBA00022723"/>
    </source>
</evidence>
<proteinExistence type="predicted"/>
<dbReference type="Pfam" id="PF11951">
    <property type="entry name" value="Fungal_trans_2"/>
    <property type="match status" value="1"/>
</dbReference>
<dbReference type="EMBL" id="JARVKF010000415">
    <property type="protein sequence ID" value="KAK9415522.1"/>
    <property type="molecule type" value="Genomic_DNA"/>
</dbReference>
<dbReference type="SUPFAM" id="SSF57701">
    <property type="entry name" value="Zn2/Cys6 DNA-binding domain"/>
    <property type="match status" value="1"/>
</dbReference>
<dbReference type="CDD" id="cd00067">
    <property type="entry name" value="GAL4"/>
    <property type="match status" value="1"/>
</dbReference>
<dbReference type="Gene3D" id="4.10.240.10">
    <property type="entry name" value="Zn(2)-C6 fungal-type DNA-binding domain"/>
    <property type="match status" value="1"/>
</dbReference>
<dbReference type="Pfam" id="PF00172">
    <property type="entry name" value="Zn_clus"/>
    <property type="match status" value="1"/>
</dbReference>
<name>A0ABR2ULL3_9PEZI</name>